<accession>A0A9P9YAD9</accession>
<keyword evidence="2" id="KW-1185">Reference proteome</keyword>
<name>A0A9P9YAD9_9MUSC</name>
<evidence type="ECO:0000313" key="1">
    <source>
        <dbReference type="EMBL" id="KAI8033301.1"/>
    </source>
</evidence>
<dbReference type="Proteomes" id="UP001059596">
    <property type="component" value="Unassembled WGS sequence"/>
</dbReference>
<dbReference type="AlphaFoldDB" id="A0A9P9YAD9"/>
<proteinExistence type="predicted"/>
<comment type="caution">
    <text evidence="1">The sequence shown here is derived from an EMBL/GenBank/DDBJ whole genome shotgun (WGS) entry which is preliminary data.</text>
</comment>
<sequence length="34" mass="3900">MFWNHTKCVLGEGINNHFLDYAMLALEAIQEGSF</sequence>
<reference evidence="1" key="1">
    <citation type="journal article" date="2023" name="Genome Biol. Evol.">
        <title>Long-read-based Genome Assembly of Drosophila gunungcola Reveals Fewer Chemosensory Genes in Flower-breeding Species.</title>
        <authorList>
            <person name="Negi A."/>
            <person name="Liao B.Y."/>
            <person name="Yeh S.D."/>
        </authorList>
    </citation>
    <scope>NUCLEOTIDE SEQUENCE</scope>
    <source>
        <strain evidence="1">Sukarami</strain>
    </source>
</reference>
<protein>
    <submittedName>
        <fullName evidence="1">Uncharacterized protein</fullName>
    </submittedName>
</protein>
<gene>
    <name evidence="1" type="ORF">M5D96_013945</name>
</gene>
<evidence type="ECO:0000313" key="2">
    <source>
        <dbReference type="Proteomes" id="UP001059596"/>
    </source>
</evidence>
<organism evidence="1 2">
    <name type="scientific">Drosophila gunungcola</name>
    <name type="common">fruit fly</name>
    <dbReference type="NCBI Taxonomy" id="103775"/>
    <lineage>
        <taxon>Eukaryota</taxon>
        <taxon>Metazoa</taxon>
        <taxon>Ecdysozoa</taxon>
        <taxon>Arthropoda</taxon>
        <taxon>Hexapoda</taxon>
        <taxon>Insecta</taxon>
        <taxon>Pterygota</taxon>
        <taxon>Neoptera</taxon>
        <taxon>Endopterygota</taxon>
        <taxon>Diptera</taxon>
        <taxon>Brachycera</taxon>
        <taxon>Muscomorpha</taxon>
        <taxon>Ephydroidea</taxon>
        <taxon>Drosophilidae</taxon>
        <taxon>Drosophila</taxon>
        <taxon>Sophophora</taxon>
    </lineage>
</organism>
<dbReference type="EMBL" id="JAMKOV010000152">
    <property type="protein sequence ID" value="KAI8033301.1"/>
    <property type="molecule type" value="Genomic_DNA"/>
</dbReference>